<comment type="caution">
    <text evidence="2">The sequence shown here is derived from an EMBL/GenBank/DDBJ whole genome shotgun (WGS) entry which is preliminary data.</text>
</comment>
<protein>
    <submittedName>
        <fullName evidence="2">Uncharacterized protein</fullName>
    </submittedName>
</protein>
<reference evidence="2" key="1">
    <citation type="submission" date="2007-10" db="EMBL/GenBank/DDBJ databases">
        <authorList>
            <person name="Fulton L."/>
            <person name="Clifton S."/>
            <person name="Fulton B."/>
            <person name="Xu J."/>
            <person name="Minx P."/>
            <person name="Pepin K.H."/>
            <person name="Johnson M."/>
            <person name="Thiruvilangam P."/>
            <person name="Bhonagiri V."/>
            <person name="Nash W.E."/>
            <person name="Mardis E.R."/>
            <person name="Wilson R.K."/>
        </authorList>
    </citation>
    <scope>NUCLEOTIDE SEQUENCE [LARGE SCALE GENOMIC DNA]</scope>
    <source>
        <strain evidence="2">DSM 15702</strain>
    </source>
</reference>
<sequence>MLAAFSCNIFLVPPYLTTSARYAIIFSATSGCAVIIFYHFSILFAIRKSPPERK</sequence>
<dbReference type="EMBL" id="ABCA03000044">
    <property type="protein sequence ID" value="EDS00903.1"/>
    <property type="molecule type" value="Genomic_DNA"/>
</dbReference>
<evidence type="ECO:0000313" key="3">
    <source>
        <dbReference type="Proteomes" id="UP000005326"/>
    </source>
</evidence>
<evidence type="ECO:0000313" key="2">
    <source>
        <dbReference type="EMBL" id="EDS00903.1"/>
    </source>
</evidence>
<keyword evidence="1" id="KW-0472">Membrane</keyword>
<feature type="transmembrane region" description="Helical" evidence="1">
    <location>
        <begin position="20"/>
        <end position="46"/>
    </location>
</feature>
<keyword evidence="1" id="KW-1133">Transmembrane helix</keyword>
<dbReference type="AlphaFoldDB" id="B0MMX2"/>
<name>B0MMX2_9FIRM</name>
<evidence type="ECO:0000256" key="1">
    <source>
        <dbReference type="SAM" id="Phobius"/>
    </source>
</evidence>
<reference evidence="2" key="2">
    <citation type="submission" date="2014-06" db="EMBL/GenBank/DDBJ databases">
        <title>Draft genome sequence of Eubacterium siraeum (DSM 15702).</title>
        <authorList>
            <person name="Sudarsanam P."/>
            <person name="Ley R."/>
            <person name="Guruge J."/>
            <person name="Turnbaugh P.J."/>
            <person name="Mahowald M."/>
            <person name="Liep D."/>
            <person name="Gordon J."/>
        </authorList>
    </citation>
    <scope>NUCLEOTIDE SEQUENCE</scope>
    <source>
        <strain evidence="2">DSM 15702</strain>
    </source>
</reference>
<dbReference type="Proteomes" id="UP000005326">
    <property type="component" value="Unassembled WGS sequence"/>
</dbReference>
<keyword evidence="3" id="KW-1185">Reference proteome</keyword>
<keyword evidence="1" id="KW-0812">Transmembrane</keyword>
<proteinExistence type="predicted"/>
<organism evidence="2 3">
    <name type="scientific">[Eubacterium] siraeum DSM 15702</name>
    <dbReference type="NCBI Taxonomy" id="428128"/>
    <lineage>
        <taxon>Bacteria</taxon>
        <taxon>Bacillati</taxon>
        <taxon>Bacillota</taxon>
        <taxon>Clostridia</taxon>
        <taxon>Eubacteriales</taxon>
        <taxon>Oscillospiraceae</taxon>
        <taxon>Oscillospiraceae incertae sedis</taxon>
    </lineage>
</organism>
<gene>
    <name evidence="2" type="ORF">EUBSIR_01185</name>
</gene>
<accession>B0MMX2</accession>